<comment type="caution">
    <text evidence="9">The sequence shown here is derived from an EMBL/GenBank/DDBJ whole genome shotgun (WGS) entry which is preliminary data.</text>
</comment>
<proteinExistence type="inferred from homology"/>
<feature type="transmembrane region" description="Helical" evidence="6">
    <location>
        <begin position="6"/>
        <end position="26"/>
    </location>
</feature>
<evidence type="ECO:0000256" key="5">
    <source>
        <dbReference type="RuleBase" id="RU003968"/>
    </source>
</evidence>
<organism evidence="9 10">
    <name type="scientific">Folsomia candida</name>
    <name type="common">Springtail</name>
    <dbReference type="NCBI Taxonomy" id="158441"/>
    <lineage>
        <taxon>Eukaryota</taxon>
        <taxon>Metazoa</taxon>
        <taxon>Ecdysozoa</taxon>
        <taxon>Arthropoda</taxon>
        <taxon>Hexapoda</taxon>
        <taxon>Collembola</taxon>
        <taxon>Entomobryomorpha</taxon>
        <taxon>Isotomoidea</taxon>
        <taxon>Isotomidae</taxon>
        <taxon>Proisotominae</taxon>
        <taxon>Folsomia</taxon>
    </lineage>
</organism>
<dbReference type="PROSITE" id="PS00624">
    <property type="entry name" value="GMC_OXRED_2"/>
    <property type="match status" value="1"/>
</dbReference>
<dbReference type="PANTHER" id="PTHR11552:SF147">
    <property type="entry name" value="CHOLINE DEHYDROGENASE, MITOCHONDRIAL"/>
    <property type="match status" value="1"/>
</dbReference>
<comment type="cofactor">
    <cofactor evidence="1">
        <name>FAD</name>
        <dbReference type="ChEBI" id="CHEBI:57692"/>
    </cofactor>
</comment>
<dbReference type="STRING" id="158441.A0A226DC34"/>
<feature type="domain" description="Glucose-methanol-choline oxidoreductase N-terminal" evidence="7">
    <location>
        <begin position="129"/>
        <end position="152"/>
    </location>
</feature>
<evidence type="ECO:0000256" key="4">
    <source>
        <dbReference type="ARBA" id="ARBA00022827"/>
    </source>
</evidence>
<keyword evidence="4 5" id="KW-0274">FAD</keyword>
<dbReference type="GO" id="GO:0016614">
    <property type="term" value="F:oxidoreductase activity, acting on CH-OH group of donors"/>
    <property type="evidence" value="ECO:0007669"/>
    <property type="project" value="InterPro"/>
</dbReference>
<keyword evidence="10" id="KW-1185">Reference proteome</keyword>
<feature type="domain" description="Glucose-methanol-choline oxidoreductase N-terminal" evidence="8">
    <location>
        <begin position="308"/>
        <end position="322"/>
    </location>
</feature>
<dbReference type="OrthoDB" id="269227at2759"/>
<dbReference type="Pfam" id="PF00732">
    <property type="entry name" value="GMC_oxred_N"/>
    <property type="match status" value="1"/>
</dbReference>
<keyword evidence="6" id="KW-0812">Transmembrane</keyword>
<dbReference type="PROSITE" id="PS00623">
    <property type="entry name" value="GMC_OXRED_1"/>
    <property type="match status" value="1"/>
</dbReference>
<keyword evidence="6" id="KW-1133">Transmembrane helix</keyword>
<keyword evidence="6" id="KW-0472">Membrane</keyword>
<evidence type="ECO:0000256" key="2">
    <source>
        <dbReference type="ARBA" id="ARBA00010790"/>
    </source>
</evidence>
<reference evidence="9 10" key="1">
    <citation type="submission" date="2015-12" db="EMBL/GenBank/DDBJ databases">
        <title>The genome of Folsomia candida.</title>
        <authorList>
            <person name="Faddeeva A."/>
            <person name="Derks M.F."/>
            <person name="Anvar Y."/>
            <person name="Smit S."/>
            <person name="Van Straalen N."/>
            <person name="Roelofs D."/>
        </authorList>
    </citation>
    <scope>NUCLEOTIDE SEQUENCE [LARGE SCALE GENOMIC DNA]</scope>
    <source>
        <strain evidence="9 10">VU population</strain>
        <tissue evidence="9">Whole body</tissue>
    </source>
</reference>
<evidence type="ECO:0000259" key="7">
    <source>
        <dbReference type="PROSITE" id="PS00623"/>
    </source>
</evidence>
<dbReference type="SUPFAM" id="SSF51905">
    <property type="entry name" value="FAD/NAD(P)-binding domain"/>
    <property type="match status" value="1"/>
</dbReference>
<accession>A0A226DC34</accession>
<name>A0A226DC34_FOLCA</name>
<keyword evidence="3 5" id="KW-0285">Flavoprotein</keyword>
<dbReference type="Proteomes" id="UP000198287">
    <property type="component" value="Unassembled WGS sequence"/>
</dbReference>
<dbReference type="AlphaFoldDB" id="A0A226DC34"/>
<evidence type="ECO:0000256" key="3">
    <source>
        <dbReference type="ARBA" id="ARBA00022630"/>
    </source>
</evidence>
<sequence>MVVAKIIFVANLIVLIAFFGTMPVFIKIQGAFNYYFDYTAALLENESGQVYDFIVVGSGSAGAVLANRLSKNNKVLVLEAGGDPLFYNYIPMLSNAMFGRPEVDWLYKTEPQKFSGKSFVNQQFPWPRGKLVGGSSNLNYQVYMRGNPNCYDNWANSTGDPTWKYDNVLPYFKKSLDYHGQFAENKEHYGESAYGFLHVEKRKWVPPLHQTFLDAGKELGYDEVDVNGPQRVGFGPIEVTQKNGERFGTFSAFIKNNLRGKFNLVISRYSHATKLKLDKSGRAVGVWYDRHGVRKFASASKEIIVSGGAIGSPQLLMLSGIGPKKHLESIGV</sequence>
<protein>
    <submittedName>
        <fullName evidence="9">Glucose dehydrogenase [FAD, quinone]</fullName>
    </submittedName>
</protein>
<evidence type="ECO:0000313" key="9">
    <source>
        <dbReference type="EMBL" id="OXA42201.1"/>
    </source>
</evidence>
<dbReference type="Gene3D" id="3.30.560.10">
    <property type="entry name" value="Glucose Oxidase, domain 3"/>
    <property type="match status" value="1"/>
</dbReference>
<comment type="similarity">
    <text evidence="2 5">Belongs to the GMC oxidoreductase family.</text>
</comment>
<dbReference type="PANTHER" id="PTHR11552">
    <property type="entry name" value="GLUCOSE-METHANOL-CHOLINE GMC OXIDOREDUCTASE"/>
    <property type="match status" value="1"/>
</dbReference>
<dbReference type="OMA" id="FEEWADI"/>
<dbReference type="GO" id="GO:0050660">
    <property type="term" value="F:flavin adenine dinucleotide binding"/>
    <property type="evidence" value="ECO:0007669"/>
    <property type="project" value="InterPro"/>
</dbReference>
<dbReference type="EMBL" id="LNIX01000027">
    <property type="protein sequence ID" value="OXA42201.1"/>
    <property type="molecule type" value="Genomic_DNA"/>
</dbReference>
<evidence type="ECO:0000256" key="6">
    <source>
        <dbReference type="SAM" id="Phobius"/>
    </source>
</evidence>
<evidence type="ECO:0000256" key="1">
    <source>
        <dbReference type="ARBA" id="ARBA00001974"/>
    </source>
</evidence>
<dbReference type="InterPro" id="IPR036188">
    <property type="entry name" value="FAD/NAD-bd_sf"/>
</dbReference>
<evidence type="ECO:0000259" key="8">
    <source>
        <dbReference type="PROSITE" id="PS00624"/>
    </source>
</evidence>
<evidence type="ECO:0000313" key="10">
    <source>
        <dbReference type="Proteomes" id="UP000198287"/>
    </source>
</evidence>
<dbReference type="InterPro" id="IPR012132">
    <property type="entry name" value="GMC_OxRdtase"/>
</dbReference>
<dbReference type="InterPro" id="IPR000172">
    <property type="entry name" value="GMC_OxRdtase_N"/>
</dbReference>
<dbReference type="Gene3D" id="3.50.50.60">
    <property type="entry name" value="FAD/NAD(P)-binding domain"/>
    <property type="match status" value="1"/>
</dbReference>
<gene>
    <name evidence="9" type="ORF">Fcan01_23222</name>
</gene>